<dbReference type="SUPFAM" id="SSF46565">
    <property type="entry name" value="Chaperone J-domain"/>
    <property type="match status" value="1"/>
</dbReference>
<dbReference type="SMART" id="SM00271">
    <property type="entry name" value="DnaJ"/>
    <property type="match status" value="1"/>
</dbReference>
<dbReference type="eggNOG" id="COG0484">
    <property type="taxonomic scope" value="Bacteria"/>
</dbReference>
<dbReference type="Proteomes" id="UP000011728">
    <property type="component" value="Chromosome"/>
</dbReference>
<dbReference type="PRINTS" id="PR00625">
    <property type="entry name" value="JDOMAIN"/>
</dbReference>
<reference evidence="5 6" key="1">
    <citation type="submission" date="2013-02" db="EMBL/GenBank/DDBJ databases">
        <title>Genome sequence of Clostridium saccharoperbutylacetonicum N1-4(HMT).</title>
        <authorList>
            <person name="Poehlein A."/>
            <person name="Daniel R."/>
        </authorList>
    </citation>
    <scope>NUCLEOTIDE SEQUENCE [LARGE SCALE GENOMIC DNA]</scope>
    <source>
        <strain evidence="6">N1-4(HMT)</strain>
    </source>
</reference>
<dbReference type="InterPro" id="IPR001623">
    <property type="entry name" value="DnaJ_domain"/>
</dbReference>
<dbReference type="AlphaFoldDB" id="M1MBP0"/>
<evidence type="ECO:0000313" key="5">
    <source>
        <dbReference type="EMBL" id="AGF55344.1"/>
    </source>
</evidence>
<dbReference type="EMBL" id="CP004121">
    <property type="protein sequence ID" value="AGF55344.1"/>
    <property type="molecule type" value="Genomic_DNA"/>
</dbReference>
<gene>
    <name evidence="5" type="ORF">Cspa_c15740</name>
</gene>
<dbReference type="PROSITE" id="PS50076">
    <property type="entry name" value="DNAJ_2"/>
    <property type="match status" value="1"/>
</dbReference>
<feature type="region of interest" description="Disordered" evidence="3">
    <location>
        <begin position="56"/>
        <end position="98"/>
    </location>
</feature>
<dbReference type="KEGG" id="csr:Cspa_c15740"/>
<dbReference type="RefSeq" id="WP_015391666.1">
    <property type="nucleotide sequence ID" value="NC_020291.1"/>
</dbReference>
<accession>M1MBP0</accession>
<dbReference type="Gene3D" id="1.10.287.110">
    <property type="entry name" value="DnaJ domain"/>
    <property type="match status" value="1"/>
</dbReference>
<feature type="compositionally biased region" description="Basic and acidic residues" evidence="3">
    <location>
        <begin position="56"/>
        <end position="81"/>
    </location>
</feature>
<feature type="domain" description="J" evidence="4">
    <location>
        <begin position="3"/>
        <end position="68"/>
    </location>
</feature>
<feature type="compositionally biased region" description="Basic and acidic residues" evidence="3">
    <location>
        <begin position="89"/>
        <end position="98"/>
    </location>
</feature>
<dbReference type="PANTHER" id="PTHR44145:SF3">
    <property type="entry name" value="DNAJ HOMOLOG SUBFAMILY A MEMBER 3, MITOCHONDRIAL"/>
    <property type="match status" value="1"/>
</dbReference>
<dbReference type="OrthoDB" id="9779889at2"/>
<dbReference type="InterPro" id="IPR036869">
    <property type="entry name" value="J_dom_sf"/>
</dbReference>
<evidence type="ECO:0000313" key="6">
    <source>
        <dbReference type="Proteomes" id="UP000011728"/>
    </source>
</evidence>
<evidence type="ECO:0000256" key="3">
    <source>
        <dbReference type="SAM" id="MobiDB-lite"/>
    </source>
</evidence>
<dbReference type="PATRIC" id="fig|931276.5.peg.1540"/>
<evidence type="ECO:0000256" key="1">
    <source>
        <dbReference type="ARBA" id="ARBA00022705"/>
    </source>
</evidence>
<keyword evidence="6" id="KW-1185">Reference proteome</keyword>
<dbReference type="HOGENOM" id="CLU_017633_12_6_9"/>
<dbReference type="GO" id="GO:0006260">
    <property type="term" value="P:DNA replication"/>
    <property type="evidence" value="ECO:0007669"/>
    <property type="project" value="UniProtKB-KW"/>
</dbReference>
<organism evidence="5 6">
    <name type="scientific">Clostridium saccharoperbutylacetonicum N1-4(HMT)</name>
    <dbReference type="NCBI Taxonomy" id="931276"/>
    <lineage>
        <taxon>Bacteria</taxon>
        <taxon>Bacillati</taxon>
        <taxon>Bacillota</taxon>
        <taxon>Clostridia</taxon>
        <taxon>Eubacteriales</taxon>
        <taxon>Clostridiaceae</taxon>
        <taxon>Clostridium</taxon>
    </lineage>
</organism>
<evidence type="ECO:0000259" key="4">
    <source>
        <dbReference type="PROSITE" id="PS50076"/>
    </source>
</evidence>
<dbReference type="PANTHER" id="PTHR44145">
    <property type="entry name" value="DNAJ HOMOLOG SUBFAMILY A MEMBER 3, MITOCHONDRIAL"/>
    <property type="match status" value="1"/>
</dbReference>
<name>M1MBP0_9CLOT</name>
<dbReference type="STRING" id="36745.CLSAP_15360"/>
<sequence>MKDYYKILNLTTNATADEIKKAFRSLAKKYHPDRNPDDKDALSKFQEVNEAYEVLSKEETRKKYDNERANFKDKSGNRESNGKTNRTNNDNRKYQDKGESIDNLNKYFESFFGFNANSSEVNKDKLKKEKNPIDTSKMFDSFFNVKRK</sequence>
<keyword evidence="1" id="KW-0235">DNA replication</keyword>
<keyword evidence="2" id="KW-0143">Chaperone</keyword>
<proteinExistence type="predicted"/>
<dbReference type="Pfam" id="PF00226">
    <property type="entry name" value="DnaJ"/>
    <property type="match status" value="1"/>
</dbReference>
<protein>
    <submittedName>
        <fullName evidence="5">DnaJ-class molecular chaperone</fullName>
    </submittedName>
</protein>
<evidence type="ECO:0000256" key="2">
    <source>
        <dbReference type="ARBA" id="ARBA00023186"/>
    </source>
</evidence>
<dbReference type="CDD" id="cd06257">
    <property type="entry name" value="DnaJ"/>
    <property type="match status" value="1"/>
</dbReference>
<dbReference type="InterPro" id="IPR051938">
    <property type="entry name" value="Apopto_cytoskel_mod"/>
</dbReference>